<dbReference type="AlphaFoldDB" id="A0A7V7RMD1"/>
<feature type="transmembrane region" description="Helical" evidence="7">
    <location>
        <begin position="119"/>
        <end position="139"/>
    </location>
</feature>
<dbReference type="RefSeq" id="WP_151574484.1">
    <property type="nucleotide sequence ID" value="NZ_WBOT01000003.1"/>
</dbReference>
<evidence type="ECO:0000256" key="5">
    <source>
        <dbReference type="ARBA" id="ARBA00022989"/>
    </source>
</evidence>
<evidence type="ECO:0000256" key="4">
    <source>
        <dbReference type="ARBA" id="ARBA00022692"/>
    </source>
</evidence>
<evidence type="ECO:0000256" key="6">
    <source>
        <dbReference type="ARBA" id="ARBA00023136"/>
    </source>
</evidence>
<dbReference type="InterPro" id="IPR003370">
    <property type="entry name" value="Chromate_transpt"/>
</dbReference>
<keyword evidence="3" id="KW-1003">Cell membrane</keyword>
<organism evidence="8 9">
    <name type="scientific">Bacillus mesophilum</name>
    <dbReference type="NCBI Taxonomy" id="1071718"/>
    <lineage>
        <taxon>Bacteria</taxon>
        <taxon>Bacillati</taxon>
        <taxon>Bacillota</taxon>
        <taxon>Bacilli</taxon>
        <taxon>Bacillales</taxon>
        <taxon>Bacillaceae</taxon>
        <taxon>Bacillus</taxon>
    </lineage>
</organism>
<evidence type="ECO:0000313" key="8">
    <source>
        <dbReference type="EMBL" id="KAB2333024.1"/>
    </source>
</evidence>
<keyword evidence="5 7" id="KW-1133">Transmembrane helix</keyword>
<evidence type="ECO:0000256" key="7">
    <source>
        <dbReference type="SAM" id="Phobius"/>
    </source>
</evidence>
<evidence type="ECO:0000256" key="3">
    <source>
        <dbReference type="ARBA" id="ARBA00022475"/>
    </source>
</evidence>
<comment type="subcellular location">
    <subcellularLocation>
        <location evidence="1">Cell membrane</location>
        <topology evidence="1">Multi-pass membrane protein</topology>
    </subcellularLocation>
</comment>
<proteinExistence type="inferred from homology"/>
<dbReference type="EMBL" id="WBOT01000003">
    <property type="protein sequence ID" value="KAB2333024.1"/>
    <property type="molecule type" value="Genomic_DNA"/>
</dbReference>
<keyword evidence="6 7" id="KW-0472">Membrane</keyword>
<comment type="caution">
    <text evidence="8">The sequence shown here is derived from an EMBL/GenBank/DDBJ whole genome shotgun (WGS) entry which is preliminary data.</text>
</comment>
<dbReference type="PANTHER" id="PTHR43663">
    <property type="entry name" value="CHROMATE TRANSPORT PROTEIN-RELATED"/>
    <property type="match status" value="1"/>
</dbReference>
<dbReference type="OrthoDB" id="9027281at2"/>
<evidence type="ECO:0000313" key="9">
    <source>
        <dbReference type="Proteomes" id="UP000441354"/>
    </source>
</evidence>
<keyword evidence="9" id="KW-1185">Reference proteome</keyword>
<dbReference type="GO" id="GO:0005886">
    <property type="term" value="C:plasma membrane"/>
    <property type="evidence" value="ECO:0007669"/>
    <property type="project" value="UniProtKB-SubCell"/>
</dbReference>
<feature type="transmembrane region" description="Helical" evidence="7">
    <location>
        <begin position="12"/>
        <end position="34"/>
    </location>
</feature>
<gene>
    <name evidence="8" type="ORF">F7732_10130</name>
</gene>
<dbReference type="Proteomes" id="UP000441354">
    <property type="component" value="Unassembled WGS sequence"/>
</dbReference>
<feature type="transmembrane region" description="Helical" evidence="7">
    <location>
        <begin position="81"/>
        <end position="107"/>
    </location>
</feature>
<dbReference type="InterPro" id="IPR052518">
    <property type="entry name" value="CHR_Transporter"/>
</dbReference>
<sequence>MPSSPRNKGKKYLDLFIGFFRSGILGFGGGPSAIPLVHLEVVKKYKWMNDEEFSDTLALANTMPGPINTKMAGYIGYRVGGALGCIIALLATIAPTAVMMILLLQLLQAFKDIPWVQHMSASVVPVVAVMLAVMTWDFIKKSGSSLGWKKAIAFLAGSLVIMEFLNIHPGILIVLMILIAFIPERKREEGTS</sequence>
<evidence type="ECO:0000256" key="2">
    <source>
        <dbReference type="ARBA" id="ARBA00005262"/>
    </source>
</evidence>
<keyword evidence="4 7" id="KW-0812">Transmembrane</keyword>
<name>A0A7V7RMD1_9BACI</name>
<dbReference type="Pfam" id="PF02417">
    <property type="entry name" value="Chromate_transp"/>
    <property type="match status" value="1"/>
</dbReference>
<accession>A0A7V7RMD1</accession>
<evidence type="ECO:0000256" key="1">
    <source>
        <dbReference type="ARBA" id="ARBA00004651"/>
    </source>
</evidence>
<reference evidence="8 9" key="1">
    <citation type="journal article" date="2014" name="Arch. Microbiol.">
        <title>Bacillus mesophilum sp. nov., strain IITR-54T, a novel 4-chlorobiphenyl dechlorinating bacterium.</title>
        <authorList>
            <person name="Manickam N."/>
            <person name="Singh N.K."/>
            <person name="Bajaj A."/>
            <person name="Kumar R.M."/>
            <person name="Kaur G."/>
            <person name="Kaur N."/>
            <person name="Bala M."/>
            <person name="Kumar A."/>
            <person name="Mayilraj S."/>
        </authorList>
    </citation>
    <scope>NUCLEOTIDE SEQUENCE [LARGE SCALE GENOMIC DNA]</scope>
    <source>
        <strain evidence="8 9">IITR-54</strain>
    </source>
</reference>
<comment type="similarity">
    <text evidence="2">Belongs to the chromate ion transporter (CHR) (TC 2.A.51) family.</text>
</comment>
<dbReference type="GO" id="GO:0015109">
    <property type="term" value="F:chromate transmembrane transporter activity"/>
    <property type="evidence" value="ECO:0007669"/>
    <property type="project" value="InterPro"/>
</dbReference>
<protein>
    <submittedName>
        <fullName evidence="8">Chromate transporter</fullName>
    </submittedName>
</protein>
<dbReference type="PANTHER" id="PTHR43663:SF1">
    <property type="entry name" value="CHROMATE TRANSPORTER"/>
    <property type="match status" value="1"/>
</dbReference>
<feature type="transmembrane region" description="Helical" evidence="7">
    <location>
        <begin position="151"/>
        <end position="182"/>
    </location>
</feature>